<dbReference type="PANTHER" id="PTHR43649:SF31">
    <property type="entry name" value="SN-GLYCEROL-3-PHOSPHATE-BINDING PERIPLASMIC PROTEIN UGPB"/>
    <property type="match status" value="1"/>
</dbReference>
<proteinExistence type="inferred from homology"/>
<dbReference type="EMBL" id="JBHSAY010000033">
    <property type="protein sequence ID" value="MFC4136622.1"/>
    <property type="molecule type" value="Genomic_DNA"/>
</dbReference>
<name>A0ABV8LZT1_9ACTN</name>
<comment type="caution">
    <text evidence="2">The sequence shown here is derived from an EMBL/GenBank/DDBJ whole genome shotgun (WGS) entry which is preliminary data.</text>
</comment>
<evidence type="ECO:0000313" key="3">
    <source>
        <dbReference type="Proteomes" id="UP001595816"/>
    </source>
</evidence>
<dbReference type="InterPro" id="IPR050490">
    <property type="entry name" value="Bact_solute-bd_prot1"/>
</dbReference>
<keyword evidence="3" id="KW-1185">Reference proteome</keyword>
<evidence type="ECO:0000256" key="1">
    <source>
        <dbReference type="ARBA" id="ARBA00008520"/>
    </source>
</evidence>
<dbReference type="PROSITE" id="PS51318">
    <property type="entry name" value="TAT"/>
    <property type="match status" value="1"/>
</dbReference>
<evidence type="ECO:0000313" key="2">
    <source>
        <dbReference type="EMBL" id="MFC4136622.1"/>
    </source>
</evidence>
<dbReference type="Proteomes" id="UP001595816">
    <property type="component" value="Unassembled WGS sequence"/>
</dbReference>
<dbReference type="Gene3D" id="3.40.190.10">
    <property type="entry name" value="Periplasmic binding protein-like II"/>
    <property type="match status" value="1"/>
</dbReference>
<sequence length="564" mass="60424">MQDPLKGAATNRRQFLSLAGLGALSAAGVGGLAGCSDNKANGPGTTSQSELSKIVPNYIPNTAVKPDMPAVVGANGAVSDPVFLKYPDSPVKTVAAIPGKGGSYTTMTPLWGAIPPSDGNSYYEAVNKALGVTLKIQPSDGTNYGNALPALFAADKLPDWIQIPGWNTSTLNFGQGVSKFVDLTPYLAGDKIKDYPNLANIPTGAWQAGVWNGKLYGLPVYPGGAIISGTYFYRRDIFEKLNISPDSIKTPDDLAALGAQLTSASAGQWAFDDLFGDDANYVSQLFHFPQKWGIDSGGKIFHKYESQEILEALNWFQKIVKAGHVHPDAIAGNNQNGKQRFWSGKVVVNADGTGAWNGDDAKSGTAANPSYRRAAFKLMSSKGNPTVEIGPGAGMFGYLNAKLKDDQIKELLKVADYIAAPYGSAEWLTVNFGTEGDTYSMKDGNPSLTEKGAKEVATTFQFLVTPSNQTTVQQGFPDVAKDYGAWQAEMVKYAVKPAFYAMNVTEPSQYSSIGKAVTDMIQDVKFGRKSVADYQEVVKSWKSQGGDALRSFYDDIRNKYGTGQ</sequence>
<dbReference type="SUPFAM" id="SSF53850">
    <property type="entry name" value="Periplasmic binding protein-like II"/>
    <property type="match status" value="1"/>
</dbReference>
<reference evidence="3" key="1">
    <citation type="journal article" date="2019" name="Int. J. Syst. Evol. Microbiol.">
        <title>The Global Catalogue of Microorganisms (GCM) 10K type strain sequencing project: providing services to taxonomists for standard genome sequencing and annotation.</title>
        <authorList>
            <consortium name="The Broad Institute Genomics Platform"/>
            <consortium name="The Broad Institute Genome Sequencing Center for Infectious Disease"/>
            <person name="Wu L."/>
            <person name="Ma J."/>
        </authorList>
    </citation>
    <scope>NUCLEOTIDE SEQUENCE [LARGE SCALE GENOMIC DNA]</scope>
    <source>
        <strain evidence="3">CGMCC 4.7289</strain>
    </source>
</reference>
<organism evidence="2 3">
    <name type="scientific">Hamadaea flava</name>
    <dbReference type="NCBI Taxonomy" id="1742688"/>
    <lineage>
        <taxon>Bacteria</taxon>
        <taxon>Bacillati</taxon>
        <taxon>Actinomycetota</taxon>
        <taxon>Actinomycetes</taxon>
        <taxon>Micromonosporales</taxon>
        <taxon>Micromonosporaceae</taxon>
        <taxon>Hamadaea</taxon>
    </lineage>
</organism>
<dbReference type="InterPro" id="IPR006311">
    <property type="entry name" value="TAT_signal"/>
</dbReference>
<comment type="similarity">
    <text evidence="1">Belongs to the bacterial solute-binding protein 1 family.</text>
</comment>
<gene>
    <name evidence="2" type="ORF">ACFOZ4_38955</name>
</gene>
<dbReference type="RefSeq" id="WP_253760323.1">
    <property type="nucleotide sequence ID" value="NZ_JAMZDZ010000001.1"/>
</dbReference>
<protein>
    <submittedName>
        <fullName evidence="2">Uncharacterized protein</fullName>
    </submittedName>
</protein>
<dbReference type="PROSITE" id="PS51257">
    <property type="entry name" value="PROKAR_LIPOPROTEIN"/>
    <property type="match status" value="1"/>
</dbReference>
<accession>A0ABV8LZT1</accession>
<dbReference type="PANTHER" id="PTHR43649">
    <property type="entry name" value="ARABINOSE-BINDING PROTEIN-RELATED"/>
    <property type="match status" value="1"/>
</dbReference>